<reference evidence="4" key="2">
    <citation type="submission" date="2019-09" db="EMBL/GenBank/DDBJ databases">
        <title>Distinct polysaccharide growth profiles of human intestinal Prevotella copri isolates.</title>
        <authorList>
            <person name="Fehlner-Peach H."/>
            <person name="Magnabosco C."/>
            <person name="Raghavan V."/>
            <person name="Scher J.U."/>
            <person name="Tett A."/>
            <person name="Cox L.M."/>
            <person name="Gottsegen C."/>
            <person name="Watters A."/>
            <person name="Wiltshire- Gordon J.D."/>
            <person name="Segata N."/>
            <person name="Bonneau R."/>
            <person name="Littman D.R."/>
        </authorList>
    </citation>
    <scope>NUCLEOTIDE SEQUENCE [LARGE SCALE GENOMIC DNA]</scope>
    <source>
        <strain evidence="4">iAP146</strain>
    </source>
</reference>
<dbReference type="AlphaFoldDB" id="A0A3E5DQV3"/>
<proteinExistence type="predicted"/>
<sequence length="136" mass="16111">MGKGRSYMNSYADGYMRGKVVKEVGALLDHILVEEITTPTIIKLEFGPSYDTIRELRQQDTSKSFETIRQFCYIIGYYLYQEIEAVENYKKYVRERESKLTMLYEMKERYKKIYGMQAVVVLNLMHKGKDLLAFMK</sequence>
<dbReference type="Proteomes" id="UP000420707">
    <property type="component" value="Unassembled WGS sequence"/>
</dbReference>
<dbReference type="RefSeq" id="WP_006849335.1">
    <property type="nucleotide sequence ID" value="NZ_JAHRGJ010000074.1"/>
</dbReference>
<protein>
    <submittedName>
        <fullName evidence="1">Uncharacterized protein</fullName>
    </submittedName>
</protein>
<evidence type="ECO:0000313" key="2">
    <source>
        <dbReference type="EMBL" id="RGS10539.1"/>
    </source>
</evidence>
<gene>
    <name evidence="2" type="ORF">DWY11_15110</name>
    <name evidence="1" type="ORF">F7D90_05180</name>
</gene>
<dbReference type="GeneID" id="69849089"/>
<reference evidence="1" key="3">
    <citation type="submission" date="2023-08" db="EMBL/GenBank/DDBJ databases">
        <title>Distinct polysaccharide growth profiles of human intestinal Prevotella copri isolates.</title>
        <authorList>
            <person name="Fehlner-Peach H."/>
            <person name="Magnabosco C."/>
            <person name="Raghavan V."/>
            <person name="Scher J.U."/>
            <person name="Tett A."/>
            <person name="Cox L.M."/>
            <person name="Gottsegen C."/>
            <person name="Watters A."/>
            <person name="Wiltshire- Gordon J.D."/>
            <person name="Segata N."/>
            <person name="Bonneau R."/>
            <person name="Littman D.R."/>
        </authorList>
    </citation>
    <scope>NUCLEOTIDE SEQUENCE</scope>
    <source>
        <strain evidence="1">IAP146</strain>
    </source>
</reference>
<evidence type="ECO:0000313" key="1">
    <source>
        <dbReference type="EMBL" id="MQN31348.1"/>
    </source>
</evidence>
<evidence type="ECO:0000313" key="3">
    <source>
        <dbReference type="Proteomes" id="UP000283872"/>
    </source>
</evidence>
<organism evidence="1 4">
    <name type="scientific">Segatella copri</name>
    <dbReference type="NCBI Taxonomy" id="165179"/>
    <lineage>
        <taxon>Bacteria</taxon>
        <taxon>Pseudomonadati</taxon>
        <taxon>Bacteroidota</taxon>
        <taxon>Bacteroidia</taxon>
        <taxon>Bacteroidales</taxon>
        <taxon>Prevotellaceae</taxon>
        <taxon>Segatella</taxon>
    </lineage>
</organism>
<accession>A0A3E5DQV3</accession>
<evidence type="ECO:0000313" key="4">
    <source>
        <dbReference type="Proteomes" id="UP000420707"/>
    </source>
</evidence>
<dbReference type="Proteomes" id="UP000283872">
    <property type="component" value="Unassembled WGS sequence"/>
</dbReference>
<comment type="caution">
    <text evidence="1">The sequence shown here is derived from an EMBL/GenBank/DDBJ whole genome shotgun (WGS) entry which is preliminary data.</text>
</comment>
<reference evidence="2 3" key="1">
    <citation type="submission" date="2018-08" db="EMBL/GenBank/DDBJ databases">
        <title>A genome reference for cultivated species of the human gut microbiota.</title>
        <authorList>
            <person name="Zou Y."/>
            <person name="Xue W."/>
            <person name="Luo G."/>
        </authorList>
    </citation>
    <scope>NUCLEOTIDE SEQUENCE [LARGE SCALE GENOMIC DNA]</scope>
    <source>
        <strain evidence="2 3">AF24-12</strain>
    </source>
</reference>
<dbReference type="EMBL" id="VZCR01000034">
    <property type="protein sequence ID" value="MQN31348.1"/>
    <property type="molecule type" value="Genomic_DNA"/>
</dbReference>
<name>A0A3E5DQV3_9BACT</name>
<dbReference type="EMBL" id="QRVA01000064">
    <property type="protein sequence ID" value="RGS10539.1"/>
    <property type="molecule type" value="Genomic_DNA"/>
</dbReference>